<dbReference type="InterPro" id="IPR029442">
    <property type="entry name" value="GyrI-like"/>
</dbReference>
<dbReference type="KEGG" id="hfl:PUV54_15125"/>
<dbReference type="Proteomes" id="UP001214043">
    <property type="component" value="Chromosome"/>
</dbReference>
<accession>A0AAE9ZD04</accession>
<proteinExistence type="predicted"/>
<evidence type="ECO:0000313" key="2">
    <source>
        <dbReference type="EMBL" id="WDI31280.1"/>
    </source>
</evidence>
<dbReference type="Pfam" id="PF06445">
    <property type="entry name" value="GyrI-like"/>
    <property type="match status" value="1"/>
</dbReference>
<dbReference type="SUPFAM" id="SSF55136">
    <property type="entry name" value="Probable bacterial effector-binding domain"/>
    <property type="match status" value="1"/>
</dbReference>
<dbReference type="Gene3D" id="3.20.80.10">
    <property type="entry name" value="Regulatory factor, effector binding domain"/>
    <property type="match status" value="1"/>
</dbReference>
<dbReference type="EMBL" id="CP118166">
    <property type="protein sequence ID" value="WDI31280.1"/>
    <property type="molecule type" value="Genomic_DNA"/>
</dbReference>
<dbReference type="AlphaFoldDB" id="A0AAE9ZD04"/>
<dbReference type="SMART" id="SM00871">
    <property type="entry name" value="AraC_E_bind"/>
    <property type="match status" value="1"/>
</dbReference>
<reference evidence="2" key="1">
    <citation type="submission" date="2023-02" db="EMBL/GenBank/DDBJ databases">
        <title>Genome sequence of Hyphococcus flavus.</title>
        <authorList>
            <person name="Rong J.-C."/>
            <person name="Zhao Q."/>
            <person name="Yi M."/>
            <person name="Wu J.-Y."/>
        </authorList>
    </citation>
    <scope>NUCLEOTIDE SEQUENCE</scope>
    <source>
        <strain evidence="2">MCCC 1K03223</strain>
    </source>
</reference>
<keyword evidence="3" id="KW-1185">Reference proteome</keyword>
<name>A0AAE9ZD04_9PROT</name>
<dbReference type="RefSeq" id="WP_274493135.1">
    <property type="nucleotide sequence ID" value="NZ_CP118166.1"/>
</dbReference>
<organism evidence="2 3">
    <name type="scientific">Hyphococcus flavus</name>
    <dbReference type="NCBI Taxonomy" id="1866326"/>
    <lineage>
        <taxon>Bacteria</taxon>
        <taxon>Pseudomonadati</taxon>
        <taxon>Pseudomonadota</taxon>
        <taxon>Alphaproteobacteria</taxon>
        <taxon>Parvularculales</taxon>
        <taxon>Parvularculaceae</taxon>
        <taxon>Hyphococcus</taxon>
    </lineage>
</organism>
<feature type="domain" description="AraC effector-binding" evidence="1">
    <location>
        <begin position="1"/>
        <end position="155"/>
    </location>
</feature>
<protein>
    <submittedName>
        <fullName evidence="2">GyrI-like domain-containing protein</fullName>
    </submittedName>
</protein>
<evidence type="ECO:0000259" key="1">
    <source>
        <dbReference type="SMART" id="SM00871"/>
    </source>
</evidence>
<gene>
    <name evidence="2" type="ORF">PUV54_15125</name>
</gene>
<evidence type="ECO:0000313" key="3">
    <source>
        <dbReference type="Proteomes" id="UP001214043"/>
    </source>
</evidence>
<sequence length="156" mass="17117">MEFTRKQLPEQHYLYVDRETAMDAKAIGEAMGSGFGEVFGFTQAKGVTPISMPSSIYLEMPTDSKMKFRAAVFVSADDAAKAEGNVKADVLAAGEAVTGTHVGPYASLNQSHKALWDYVETNNLGKAMPVWEIYVDDPTNTPEEKLRTEIYRSIAS</sequence>
<dbReference type="InterPro" id="IPR010499">
    <property type="entry name" value="AraC_E-bd"/>
</dbReference>
<dbReference type="InterPro" id="IPR011256">
    <property type="entry name" value="Reg_factor_effector_dom_sf"/>
</dbReference>